<evidence type="ECO:0000256" key="1">
    <source>
        <dbReference type="ARBA" id="ARBA00006987"/>
    </source>
</evidence>
<dbReference type="InterPro" id="IPR005064">
    <property type="entry name" value="BUG"/>
</dbReference>
<dbReference type="PANTHER" id="PTHR42928">
    <property type="entry name" value="TRICARBOXYLATE-BINDING PROTEIN"/>
    <property type="match status" value="1"/>
</dbReference>
<dbReference type="Pfam" id="PF03401">
    <property type="entry name" value="TctC"/>
    <property type="match status" value="1"/>
</dbReference>
<dbReference type="SUPFAM" id="SSF53850">
    <property type="entry name" value="Periplasmic binding protein-like II"/>
    <property type="match status" value="1"/>
</dbReference>
<comment type="caution">
    <text evidence="2">The sequence shown here is derived from an EMBL/GenBank/DDBJ whole genome shotgun (WGS) entry which is preliminary data.</text>
</comment>
<evidence type="ECO:0008006" key="4">
    <source>
        <dbReference type="Google" id="ProtNLM"/>
    </source>
</evidence>
<dbReference type="Gene3D" id="3.40.190.150">
    <property type="entry name" value="Bordetella uptake gene, domain 1"/>
    <property type="match status" value="1"/>
</dbReference>
<dbReference type="Gene3D" id="3.40.190.10">
    <property type="entry name" value="Periplasmic binding protein-like II"/>
    <property type="match status" value="1"/>
</dbReference>
<protein>
    <recommendedName>
        <fullName evidence="4">Tripartite-type tricarboxylate transporter, receptor component TctC</fullName>
    </recommendedName>
</protein>
<accession>A0A0F5LU78</accession>
<organism evidence="2 3">
    <name type="scientific">Devosia limi DSM 17137</name>
    <dbReference type="NCBI Taxonomy" id="1121477"/>
    <lineage>
        <taxon>Bacteria</taxon>
        <taxon>Pseudomonadati</taxon>
        <taxon>Pseudomonadota</taxon>
        <taxon>Alphaproteobacteria</taxon>
        <taxon>Hyphomicrobiales</taxon>
        <taxon>Devosiaceae</taxon>
        <taxon>Devosia</taxon>
    </lineage>
</organism>
<name>A0A0F5LU78_9HYPH</name>
<dbReference type="PIRSF" id="PIRSF017082">
    <property type="entry name" value="YflP"/>
    <property type="match status" value="1"/>
</dbReference>
<evidence type="ECO:0000313" key="3">
    <source>
        <dbReference type="Proteomes" id="UP000033608"/>
    </source>
</evidence>
<dbReference type="Proteomes" id="UP000033608">
    <property type="component" value="Unassembled WGS sequence"/>
</dbReference>
<dbReference type="PATRIC" id="fig|1121477.3.peg.2328"/>
<dbReference type="STRING" id="1121477.SAMN02745223_04039"/>
<gene>
    <name evidence="2" type="ORF">VW29_06190</name>
</gene>
<keyword evidence="3" id="KW-1185">Reference proteome</keyword>
<evidence type="ECO:0000313" key="2">
    <source>
        <dbReference type="EMBL" id="KKB85704.1"/>
    </source>
</evidence>
<proteinExistence type="inferred from homology"/>
<sequence>MGVSYAAMADEWVPDKPIKLIVPYPAGGTSDMIARLIAPDLGAALGQPIVVENKTGGGGVSGTEAIIGADANGYTIGIVASSFASSVHLVPNLPFDPINDAQPLTMVTRVGVALIANPDFEAKTIGDLLAMAKAEPGTLAYGSAGNGLSGHFAGEAMKLSAGIDLIHVPYRGGAPGLNDVIAGQIPMMFNVISSVLTSVQAGKVRPLAVTSATRSAVMPDVPTLAEAGILDAEIYEWYGLIAPAGLPSEATARLHAELVKVLQKPEFSDRLADLGIEVVANAPEEFGAFIASEVDRFGALIKSANITLE</sequence>
<reference evidence="2 3" key="1">
    <citation type="submission" date="2015-03" db="EMBL/GenBank/DDBJ databases">
        <authorList>
            <person name="Hassan Y.I."/>
            <person name="Lepp D."/>
            <person name="Zhou T."/>
        </authorList>
    </citation>
    <scope>NUCLEOTIDE SEQUENCE [LARGE SCALE GENOMIC DNA]</scope>
    <source>
        <strain evidence="2 3">DSM 17137</strain>
    </source>
</reference>
<dbReference type="CDD" id="cd13578">
    <property type="entry name" value="PBP2_Bug27"/>
    <property type="match status" value="1"/>
</dbReference>
<dbReference type="EMBL" id="LAJF01000052">
    <property type="protein sequence ID" value="KKB85704.1"/>
    <property type="molecule type" value="Genomic_DNA"/>
</dbReference>
<dbReference type="PANTHER" id="PTHR42928:SF5">
    <property type="entry name" value="BLR1237 PROTEIN"/>
    <property type="match status" value="1"/>
</dbReference>
<dbReference type="InterPro" id="IPR042100">
    <property type="entry name" value="Bug_dom1"/>
</dbReference>
<dbReference type="AlphaFoldDB" id="A0A0F5LU78"/>
<comment type="similarity">
    <text evidence="1">Belongs to the UPF0065 (bug) family.</text>
</comment>